<dbReference type="SUPFAM" id="SSF52972">
    <property type="entry name" value="ITPase-like"/>
    <property type="match status" value="1"/>
</dbReference>
<comment type="similarity">
    <text evidence="1">Belongs to the HAM1 NTPase family.</text>
</comment>
<evidence type="ECO:0000313" key="3">
    <source>
        <dbReference type="EMBL" id="CDG03703.1"/>
    </source>
</evidence>
<dbReference type="RefSeq" id="WP_021721935.1">
    <property type="nucleotide sequence ID" value="NZ_CBLU010000005.1"/>
</dbReference>
<dbReference type="GO" id="GO:0009143">
    <property type="term" value="P:nucleoside triphosphate catabolic process"/>
    <property type="evidence" value="ECO:0007669"/>
    <property type="project" value="InterPro"/>
</dbReference>
<dbReference type="Proteomes" id="UP000015361">
    <property type="component" value="Unassembled WGS sequence"/>
</dbReference>
<evidence type="ECO:0000313" key="4">
    <source>
        <dbReference type="Proteomes" id="UP000015361"/>
    </source>
</evidence>
<dbReference type="GO" id="GO:0017111">
    <property type="term" value="F:ribonucleoside triphosphate phosphatase activity"/>
    <property type="evidence" value="ECO:0007669"/>
    <property type="project" value="UniProtKB-EC"/>
</dbReference>
<reference evidence="3 4" key="1">
    <citation type="journal article" date="2013" name="Appl. Environ. Microbiol.">
        <title>The Carbohydrate Metabolism Signature of Lactococcus lactis Strain A12 Reveals Its Sourdough Ecosystem Origin.</title>
        <authorList>
            <person name="Passerini D."/>
            <person name="Coddeville M."/>
            <person name="Le Bourgeois P."/>
            <person name="Loubiere P."/>
            <person name="Ritzenthaler P."/>
            <person name="Fontagne-Faucher C."/>
            <person name="Daveran-Mingot M.L."/>
            <person name="Cocaign-Bousquet M."/>
        </authorList>
    </citation>
    <scope>NUCLEOTIDE SEQUENCE [LARGE SCALE GENOMIC DNA]</scope>
    <source>
        <strain evidence="3 4">A12</strain>
    </source>
</reference>
<dbReference type="GO" id="GO:0005737">
    <property type="term" value="C:cytoplasm"/>
    <property type="evidence" value="ECO:0007669"/>
    <property type="project" value="TreeGrafter"/>
</dbReference>
<gene>
    <name evidence="3" type="primary">MK1594</name>
    <name evidence="3" type="ORF">O9U_11145</name>
</gene>
<dbReference type="PANTHER" id="PTHR11067">
    <property type="entry name" value="INOSINE TRIPHOSPHATE PYROPHOSPHATASE/HAM1 PROTEIN"/>
    <property type="match status" value="1"/>
</dbReference>
<dbReference type="GO" id="GO:0047429">
    <property type="term" value="F:nucleoside triphosphate diphosphatase activity"/>
    <property type="evidence" value="ECO:0007669"/>
    <property type="project" value="InterPro"/>
</dbReference>
<accession>S6EWG4</accession>
<dbReference type="InterPro" id="IPR029001">
    <property type="entry name" value="ITPase-like_fam"/>
</dbReference>
<dbReference type="Pfam" id="PF01725">
    <property type="entry name" value="Ham1p_like"/>
    <property type="match status" value="1"/>
</dbReference>
<sequence length="189" mass="21325">MRKITYLTTNSDKVREAQRFFGEKLGIDIEMMNPNFDLIEIQAKTCAELVAFTVKYAANKIGKPVVKSDAGFYIDALGGLPGPYSAYFDKQIGVDKFLELFRNEKNRKAHIEHCWAYCEPGGEPQVFSGGCTGTIALKSSGKSSRWLDKFFIPDGETETISEIRDKNYEKSNVFWGDAKEQPAKWIAEN</sequence>
<dbReference type="EMBL" id="CBLU010000005">
    <property type="protein sequence ID" value="CDG03703.1"/>
    <property type="molecule type" value="Genomic_DNA"/>
</dbReference>
<dbReference type="AlphaFoldDB" id="S6EWG4"/>
<evidence type="ECO:0000256" key="1">
    <source>
        <dbReference type="ARBA" id="ARBA00008023"/>
    </source>
</evidence>
<evidence type="ECO:0000256" key="2">
    <source>
        <dbReference type="ARBA" id="ARBA00022801"/>
    </source>
</evidence>
<proteinExistence type="inferred from homology"/>
<comment type="caution">
    <text evidence="3">The sequence shown here is derived from an EMBL/GenBank/DDBJ whole genome shotgun (WGS) entry which is preliminary data.</text>
</comment>
<name>S6EWG4_LACLL</name>
<dbReference type="CDD" id="cd00515">
    <property type="entry name" value="HAM1"/>
    <property type="match status" value="1"/>
</dbReference>
<organism evidence="3 4">
    <name type="scientific">Lactococcus lactis subsp. lactis A12</name>
    <dbReference type="NCBI Taxonomy" id="1137134"/>
    <lineage>
        <taxon>Bacteria</taxon>
        <taxon>Bacillati</taxon>
        <taxon>Bacillota</taxon>
        <taxon>Bacilli</taxon>
        <taxon>Lactobacillales</taxon>
        <taxon>Streptococcaceae</taxon>
        <taxon>Lactococcus</taxon>
    </lineage>
</organism>
<dbReference type="PANTHER" id="PTHR11067:SF9">
    <property type="entry name" value="INOSINE TRIPHOSPHATE PYROPHOSPHATASE"/>
    <property type="match status" value="1"/>
</dbReference>
<keyword evidence="2 3" id="KW-0378">Hydrolase</keyword>
<dbReference type="Gene3D" id="3.90.950.10">
    <property type="match status" value="1"/>
</dbReference>
<dbReference type="InterPro" id="IPR002637">
    <property type="entry name" value="RdgB/HAM1"/>
</dbReference>
<dbReference type="EC" id="3.6.1.15" evidence="3"/>
<protein>
    <submittedName>
        <fullName evidence="3">Nucleoside-triphosphatase (Nucleoside triphosphate phosphohydrolase) (NTPase)</fullName>
        <ecNumber evidence="3">3.6.1.15</ecNumber>
    </submittedName>
</protein>